<dbReference type="EMBL" id="GBXM01034872">
    <property type="protein sequence ID" value="JAH73705.1"/>
    <property type="molecule type" value="Transcribed_RNA"/>
</dbReference>
<dbReference type="AlphaFoldDB" id="A0A0E9V892"/>
<reference evidence="1" key="2">
    <citation type="journal article" date="2015" name="Fish Shellfish Immunol.">
        <title>Early steps in the European eel (Anguilla anguilla)-Vibrio vulnificus interaction in the gills: Role of the RtxA13 toxin.</title>
        <authorList>
            <person name="Callol A."/>
            <person name="Pajuelo D."/>
            <person name="Ebbesson L."/>
            <person name="Teles M."/>
            <person name="MacKenzie S."/>
            <person name="Amaro C."/>
        </authorList>
    </citation>
    <scope>NUCLEOTIDE SEQUENCE</scope>
</reference>
<protein>
    <submittedName>
        <fullName evidence="1">Uncharacterized protein</fullName>
    </submittedName>
</protein>
<accession>A0A0E9V892</accession>
<reference evidence="1" key="1">
    <citation type="submission" date="2014-11" db="EMBL/GenBank/DDBJ databases">
        <authorList>
            <person name="Amaro Gonzalez C."/>
        </authorList>
    </citation>
    <scope>NUCLEOTIDE SEQUENCE</scope>
</reference>
<sequence>MGPTSGIKSRSVPVVQPFTVMHNCL</sequence>
<name>A0A0E9V892_ANGAN</name>
<organism evidence="1">
    <name type="scientific">Anguilla anguilla</name>
    <name type="common">European freshwater eel</name>
    <name type="synonym">Muraena anguilla</name>
    <dbReference type="NCBI Taxonomy" id="7936"/>
    <lineage>
        <taxon>Eukaryota</taxon>
        <taxon>Metazoa</taxon>
        <taxon>Chordata</taxon>
        <taxon>Craniata</taxon>
        <taxon>Vertebrata</taxon>
        <taxon>Euteleostomi</taxon>
        <taxon>Actinopterygii</taxon>
        <taxon>Neopterygii</taxon>
        <taxon>Teleostei</taxon>
        <taxon>Anguilliformes</taxon>
        <taxon>Anguillidae</taxon>
        <taxon>Anguilla</taxon>
    </lineage>
</organism>
<proteinExistence type="predicted"/>
<evidence type="ECO:0000313" key="1">
    <source>
        <dbReference type="EMBL" id="JAH73705.1"/>
    </source>
</evidence>